<gene>
    <name evidence="1" type="ORF">ACFSUF_19130</name>
</gene>
<dbReference type="RefSeq" id="WP_377605487.1">
    <property type="nucleotide sequence ID" value="NZ_JBHUME010000012.1"/>
</dbReference>
<protein>
    <submittedName>
        <fullName evidence="1">Uncharacterized protein</fullName>
    </submittedName>
</protein>
<accession>A0ABW5PI89</accession>
<sequence length="179" mass="20906">MKFGYKFHGRWTVDFCIEINSQRLSSNVTYVTDSLRDLLTALLRINPNCVPTEEVLSSDGCQWCTEPFMITWSITKRSNGMVHVVVKYEDLDDEDFIDTECPYDSLLEAIIMEVDTLIKENGIVGYKENWDYEFPLTTFLKLKNYLLNKNTYPLKEDEYSGIKVSDLNMEMELLSKYSK</sequence>
<proteinExistence type="predicted"/>
<comment type="caution">
    <text evidence="1">The sequence shown here is derived from an EMBL/GenBank/DDBJ whole genome shotgun (WGS) entry which is preliminary data.</text>
</comment>
<name>A0ABW5PI89_9BACL</name>
<evidence type="ECO:0000313" key="1">
    <source>
        <dbReference type="EMBL" id="MFD2614530.1"/>
    </source>
</evidence>
<dbReference type="EMBL" id="JBHUME010000012">
    <property type="protein sequence ID" value="MFD2614530.1"/>
    <property type="molecule type" value="Genomic_DNA"/>
</dbReference>
<dbReference type="Proteomes" id="UP001597541">
    <property type="component" value="Unassembled WGS sequence"/>
</dbReference>
<organism evidence="1 2">
    <name type="scientific">Paenibacillus gansuensis</name>
    <dbReference type="NCBI Taxonomy" id="306542"/>
    <lineage>
        <taxon>Bacteria</taxon>
        <taxon>Bacillati</taxon>
        <taxon>Bacillota</taxon>
        <taxon>Bacilli</taxon>
        <taxon>Bacillales</taxon>
        <taxon>Paenibacillaceae</taxon>
        <taxon>Paenibacillus</taxon>
    </lineage>
</organism>
<reference evidence="2" key="1">
    <citation type="journal article" date="2019" name="Int. J. Syst. Evol. Microbiol.">
        <title>The Global Catalogue of Microorganisms (GCM) 10K type strain sequencing project: providing services to taxonomists for standard genome sequencing and annotation.</title>
        <authorList>
            <consortium name="The Broad Institute Genomics Platform"/>
            <consortium name="The Broad Institute Genome Sequencing Center for Infectious Disease"/>
            <person name="Wu L."/>
            <person name="Ma J."/>
        </authorList>
    </citation>
    <scope>NUCLEOTIDE SEQUENCE [LARGE SCALE GENOMIC DNA]</scope>
    <source>
        <strain evidence="2">KCTC 3950</strain>
    </source>
</reference>
<evidence type="ECO:0000313" key="2">
    <source>
        <dbReference type="Proteomes" id="UP001597541"/>
    </source>
</evidence>
<keyword evidence="2" id="KW-1185">Reference proteome</keyword>